<feature type="compositionally biased region" description="Basic and acidic residues" evidence="1">
    <location>
        <begin position="82"/>
        <end position="92"/>
    </location>
</feature>
<protein>
    <submittedName>
        <fullName evidence="2">Uncharacterized protein</fullName>
    </submittedName>
</protein>
<feature type="compositionally biased region" description="Basic and acidic residues" evidence="1">
    <location>
        <begin position="33"/>
        <end position="42"/>
    </location>
</feature>
<proteinExistence type="predicted"/>
<accession>A0ABR2RH04</accession>
<dbReference type="EMBL" id="JBBPBN010000022">
    <property type="protein sequence ID" value="KAK9012125.1"/>
    <property type="molecule type" value="Genomic_DNA"/>
</dbReference>
<comment type="caution">
    <text evidence="2">The sequence shown here is derived from an EMBL/GenBank/DDBJ whole genome shotgun (WGS) entry which is preliminary data.</text>
</comment>
<keyword evidence="3" id="KW-1185">Reference proteome</keyword>
<feature type="compositionally biased region" description="Polar residues" evidence="1">
    <location>
        <begin position="96"/>
        <end position="117"/>
    </location>
</feature>
<evidence type="ECO:0000256" key="1">
    <source>
        <dbReference type="SAM" id="MobiDB-lite"/>
    </source>
</evidence>
<evidence type="ECO:0000313" key="2">
    <source>
        <dbReference type="EMBL" id="KAK9012125.1"/>
    </source>
</evidence>
<sequence>MHRVSKPSEGPPNGKKPSPTPFSASLPPVWLARTEREAKGEAKPVNPHRHLYRSGQREAFVQKQRKSNNLQSNETSHNTKPTSEEKGGHENGGHITLSTQTFTAHTTTDGPSSSSPE</sequence>
<feature type="region of interest" description="Disordered" evidence="1">
    <location>
        <begin position="1"/>
        <end position="117"/>
    </location>
</feature>
<organism evidence="2 3">
    <name type="scientific">Hibiscus sabdariffa</name>
    <name type="common">roselle</name>
    <dbReference type="NCBI Taxonomy" id="183260"/>
    <lineage>
        <taxon>Eukaryota</taxon>
        <taxon>Viridiplantae</taxon>
        <taxon>Streptophyta</taxon>
        <taxon>Embryophyta</taxon>
        <taxon>Tracheophyta</taxon>
        <taxon>Spermatophyta</taxon>
        <taxon>Magnoliopsida</taxon>
        <taxon>eudicotyledons</taxon>
        <taxon>Gunneridae</taxon>
        <taxon>Pentapetalae</taxon>
        <taxon>rosids</taxon>
        <taxon>malvids</taxon>
        <taxon>Malvales</taxon>
        <taxon>Malvaceae</taxon>
        <taxon>Malvoideae</taxon>
        <taxon>Hibiscus</taxon>
    </lineage>
</organism>
<dbReference type="Proteomes" id="UP001396334">
    <property type="component" value="Unassembled WGS sequence"/>
</dbReference>
<reference evidence="2 3" key="1">
    <citation type="journal article" date="2024" name="G3 (Bethesda)">
        <title>Genome assembly of Hibiscus sabdariffa L. provides insights into metabolisms of medicinal natural products.</title>
        <authorList>
            <person name="Kim T."/>
        </authorList>
    </citation>
    <scope>NUCLEOTIDE SEQUENCE [LARGE SCALE GENOMIC DNA]</scope>
    <source>
        <strain evidence="2">TK-2024</strain>
        <tissue evidence="2">Old leaves</tissue>
    </source>
</reference>
<feature type="compositionally biased region" description="Polar residues" evidence="1">
    <location>
        <begin position="67"/>
        <end position="81"/>
    </location>
</feature>
<name>A0ABR2RH04_9ROSI</name>
<gene>
    <name evidence="2" type="ORF">V6N11_040194</name>
</gene>
<evidence type="ECO:0000313" key="3">
    <source>
        <dbReference type="Proteomes" id="UP001396334"/>
    </source>
</evidence>